<gene>
    <name evidence="2" type="ORF">AWB68_07982</name>
</gene>
<keyword evidence="1" id="KW-0472">Membrane</keyword>
<evidence type="ECO:0000256" key="1">
    <source>
        <dbReference type="SAM" id="Phobius"/>
    </source>
</evidence>
<reference evidence="2" key="1">
    <citation type="submission" date="2016-01" db="EMBL/GenBank/DDBJ databases">
        <authorList>
            <person name="Peeters C."/>
        </authorList>
    </citation>
    <scope>NUCLEOTIDE SEQUENCE [LARGE SCALE GENOMIC DNA]</scope>
    <source>
        <strain evidence="2">LMG 22940</strain>
    </source>
</reference>
<feature type="transmembrane region" description="Helical" evidence="1">
    <location>
        <begin position="20"/>
        <end position="40"/>
    </location>
</feature>
<name>A0A158KZX4_9BURK</name>
<evidence type="ECO:0000313" key="3">
    <source>
        <dbReference type="Proteomes" id="UP000054770"/>
    </source>
</evidence>
<comment type="caution">
    <text evidence="2">The sequence shown here is derived from an EMBL/GenBank/DDBJ whole genome shotgun (WGS) entry which is preliminary data.</text>
</comment>
<keyword evidence="1" id="KW-0812">Transmembrane</keyword>
<accession>A0A158KZX4</accession>
<dbReference type="AlphaFoldDB" id="A0A158KZX4"/>
<dbReference type="EMBL" id="FCON02000222">
    <property type="protein sequence ID" value="SAL86299.1"/>
    <property type="molecule type" value="Genomic_DNA"/>
</dbReference>
<evidence type="ECO:0000313" key="2">
    <source>
        <dbReference type="EMBL" id="SAL86299.1"/>
    </source>
</evidence>
<dbReference type="Proteomes" id="UP000054770">
    <property type="component" value="Unassembled WGS sequence"/>
</dbReference>
<organism evidence="2 3">
    <name type="scientific">Caballeronia choica</name>
    <dbReference type="NCBI Taxonomy" id="326476"/>
    <lineage>
        <taxon>Bacteria</taxon>
        <taxon>Pseudomonadati</taxon>
        <taxon>Pseudomonadota</taxon>
        <taxon>Betaproteobacteria</taxon>
        <taxon>Burkholderiales</taxon>
        <taxon>Burkholderiaceae</taxon>
        <taxon>Caballeronia</taxon>
    </lineage>
</organism>
<proteinExistence type="predicted"/>
<keyword evidence="1" id="KW-1133">Transmembrane helix</keyword>
<keyword evidence="3" id="KW-1185">Reference proteome</keyword>
<sequence length="64" mass="6841">MIGFPLQQMLVASFPTMGAYTNWFVAVPLAISFGAASWFLSKHPGKASDVGNRGNDQAVVGVQR</sequence>
<protein>
    <submittedName>
        <fullName evidence="2">Uncharacterized protein</fullName>
    </submittedName>
</protein>